<accession>H0UIL0</accession>
<evidence type="ECO:0000256" key="2">
    <source>
        <dbReference type="ARBA" id="ARBA00004651"/>
    </source>
</evidence>
<evidence type="ECO:0000256" key="11">
    <source>
        <dbReference type="ARBA" id="ARBA00023049"/>
    </source>
</evidence>
<dbReference type="OrthoDB" id="9800627at2"/>
<dbReference type="RefSeq" id="WP_008523312.1">
    <property type="nucleotide sequence ID" value="NZ_CM001376.1"/>
</dbReference>
<evidence type="ECO:0000256" key="6">
    <source>
        <dbReference type="ARBA" id="ARBA00022692"/>
    </source>
</evidence>
<dbReference type="eggNOG" id="COG1994">
    <property type="taxonomic scope" value="Bacteria"/>
</dbReference>
<evidence type="ECO:0000259" key="14">
    <source>
        <dbReference type="Pfam" id="PF02163"/>
    </source>
</evidence>
<dbReference type="GO" id="GO:0046872">
    <property type="term" value="F:metal ion binding"/>
    <property type="evidence" value="ECO:0007669"/>
    <property type="project" value="UniProtKB-KW"/>
</dbReference>
<keyword evidence="7" id="KW-0479">Metal-binding</keyword>
<dbReference type="PANTHER" id="PTHR35864">
    <property type="entry name" value="ZINC METALLOPROTEASE MJ0611-RELATED"/>
    <property type="match status" value="1"/>
</dbReference>
<sequence length="206" mass="23519">MRTLVDLLLSLPAVLWAVSFHEVCHGWASWKLGDPTAKMRGRLSLNPLEHFDLWGTLALLVFRFGWAKPVPIDPRYYKNPRRDIVLVSLAGPAGNFLTALVVGRILRWSAVYLLSGAFGGVPLLEVLQYFVIINLGFGLFNLLPIPPLDGSKVFLPLFPRAWQRWIWQYERYGFFVLIALVYTGATAYILGYPLTLLYRLVISPWW</sequence>
<evidence type="ECO:0000256" key="3">
    <source>
        <dbReference type="ARBA" id="ARBA00007931"/>
    </source>
</evidence>
<keyword evidence="5 15" id="KW-0645">Protease</keyword>
<comment type="similarity">
    <text evidence="3">Belongs to the peptidase M50B family.</text>
</comment>
<dbReference type="Proteomes" id="UP000003806">
    <property type="component" value="Chromosome"/>
</dbReference>
<organism evidence="15 16">
    <name type="scientific">Jonquetella anthropi DSM 22815</name>
    <dbReference type="NCBI Taxonomy" id="885272"/>
    <lineage>
        <taxon>Bacteria</taxon>
        <taxon>Thermotogati</taxon>
        <taxon>Synergistota</taxon>
        <taxon>Synergistia</taxon>
        <taxon>Synergistales</taxon>
        <taxon>Dethiosulfovibrionaceae</taxon>
        <taxon>Jonquetella</taxon>
    </lineage>
</organism>
<gene>
    <name evidence="15" type="ORF">JonanDRAFT_1391</name>
</gene>
<feature type="domain" description="Peptidase M50" evidence="14">
    <location>
        <begin position="13"/>
        <end position="164"/>
    </location>
</feature>
<keyword evidence="8" id="KW-0378">Hydrolase</keyword>
<evidence type="ECO:0000256" key="10">
    <source>
        <dbReference type="ARBA" id="ARBA00022989"/>
    </source>
</evidence>
<dbReference type="InterPro" id="IPR044537">
    <property type="entry name" value="Rip2-like"/>
</dbReference>
<comment type="cofactor">
    <cofactor evidence="1">
        <name>Zn(2+)</name>
        <dbReference type="ChEBI" id="CHEBI:29105"/>
    </cofactor>
</comment>
<dbReference type="InterPro" id="IPR008915">
    <property type="entry name" value="Peptidase_M50"/>
</dbReference>
<dbReference type="InterPro" id="IPR052348">
    <property type="entry name" value="Metallopeptidase_M50B"/>
</dbReference>
<dbReference type="STRING" id="885272.JonanDRAFT_1391"/>
<dbReference type="AlphaFoldDB" id="H0UIL0"/>
<protein>
    <submittedName>
        <fullName evidence="15">Zn-dependent protease</fullName>
    </submittedName>
</protein>
<evidence type="ECO:0000256" key="9">
    <source>
        <dbReference type="ARBA" id="ARBA00022833"/>
    </source>
</evidence>
<feature type="transmembrane region" description="Helical" evidence="13">
    <location>
        <begin position="126"/>
        <end position="148"/>
    </location>
</feature>
<evidence type="ECO:0000313" key="15">
    <source>
        <dbReference type="EMBL" id="EHM13755.1"/>
    </source>
</evidence>
<name>H0UIL0_9BACT</name>
<dbReference type="Pfam" id="PF02163">
    <property type="entry name" value="Peptidase_M50"/>
    <property type="match status" value="1"/>
</dbReference>
<reference evidence="15 16" key="1">
    <citation type="submission" date="2011-11" db="EMBL/GenBank/DDBJ databases">
        <title>The Noncontiguous Finished genome of Jonquetella anthropi DSM 22815.</title>
        <authorList>
            <consortium name="US DOE Joint Genome Institute (JGI-PGF)"/>
            <person name="Lucas S."/>
            <person name="Copeland A."/>
            <person name="Lapidus A."/>
            <person name="Glavina del Rio T."/>
            <person name="Dalin E."/>
            <person name="Tice H."/>
            <person name="Bruce D."/>
            <person name="Goodwin L."/>
            <person name="Pitluck S."/>
            <person name="Peters L."/>
            <person name="Mikhailova N."/>
            <person name="Held B."/>
            <person name="Kyrpides N."/>
            <person name="Mavromatis K."/>
            <person name="Ivanova N."/>
            <person name="Markowitz V."/>
            <person name="Cheng J.-F."/>
            <person name="Hugenholtz P."/>
            <person name="Woyke T."/>
            <person name="Wu D."/>
            <person name="Gronow S."/>
            <person name="Wellnitz S."/>
            <person name="Brambilla E."/>
            <person name="Klenk H.-P."/>
            <person name="Eisen J.A."/>
        </authorList>
    </citation>
    <scope>NUCLEOTIDE SEQUENCE [LARGE SCALE GENOMIC DNA]</scope>
    <source>
        <strain evidence="15 16">DSM 22815</strain>
    </source>
</reference>
<keyword evidence="4" id="KW-1003">Cell membrane</keyword>
<proteinExistence type="inferred from homology"/>
<dbReference type="EMBL" id="CM001376">
    <property type="protein sequence ID" value="EHM13755.1"/>
    <property type="molecule type" value="Genomic_DNA"/>
</dbReference>
<dbReference type="CDD" id="cd06158">
    <property type="entry name" value="S2P-M50_like_1"/>
    <property type="match status" value="1"/>
</dbReference>
<evidence type="ECO:0000256" key="5">
    <source>
        <dbReference type="ARBA" id="ARBA00022670"/>
    </source>
</evidence>
<keyword evidence="9" id="KW-0862">Zinc</keyword>
<evidence type="ECO:0000256" key="1">
    <source>
        <dbReference type="ARBA" id="ARBA00001947"/>
    </source>
</evidence>
<evidence type="ECO:0000256" key="13">
    <source>
        <dbReference type="SAM" id="Phobius"/>
    </source>
</evidence>
<keyword evidence="10 13" id="KW-1133">Transmembrane helix</keyword>
<evidence type="ECO:0000256" key="12">
    <source>
        <dbReference type="ARBA" id="ARBA00023136"/>
    </source>
</evidence>
<comment type="subcellular location">
    <subcellularLocation>
        <location evidence="2">Cell membrane</location>
        <topology evidence="2">Multi-pass membrane protein</topology>
    </subcellularLocation>
</comment>
<evidence type="ECO:0000256" key="7">
    <source>
        <dbReference type="ARBA" id="ARBA00022723"/>
    </source>
</evidence>
<keyword evidence="16" id="KW-1185">Reference proteome</keyword>
<dbReference type="GO" id="GO:0006508">
    <property type="term" value="P:proteolysis"/>
    <property type="evidence" value="ECO:0007669"/>
    <property type="project" value="UniProtKB-KW"/>
</dbReference>
<dbReference type="GO" id="GO:0005886">
    <property type="term" value="C:plasma membrane"/>
    <property type="evidence" value="ECO:0007669"/>
    <property type="project" value="UniProtKB-SubCell"/>
</dbReference>
<evidence type="ECO:0000256" key="8">
    <source>
        <dbReference type="ARBA" id="ARBA00022801"/>
    </source>
</evidence>
<dbReference type="GO" id="GO:0008237">
    <property type="term" value="F:metallopeptidase activity"/>
    <property type="evidence" value="ECO:0007669"/>
    <property type="project" value="UniProtKB-KW"/>
</dbReference>
<evidence type="ECO:0000256" key="4">
    <source>
        <dbReference type="ARBA" id="ARBA00022475"/>
    </source>
</evidence>
<dbReference type="HOGENOM" id="CLU_086979_1_1_0"/>
<keyword evidence="11" id="KW-0482">Metalloprotease</keyword>
<keyword evidence="12 13" id="KW-0472">Membrane</keyword>
<evidence type="ECO:0000313" key="16">
    <source>
        <dbReference type="Proteomes" id="UP000003806"/>
    </source>
</evidence>
<feature type="transmembrane region" description="Helical" evidence="13">
    <location>
        <begin position="84"/>
        <end position="106"/>
    </location>
</feature>
<feature type="transmembrane region" description="Helical" evidence="13">
    <location>
        <begin position="169"/>
        <end position="190"/>
    </location>
</feature>
<keyword evidence="6 13" id="KW-0812">Transmembrane</keyword>
<dbReference type="PANTHER" id="PTHR35864:SF1">
    <property type="entry name" value="ZINC METALLOPROTEASE YWHC-RELATED"/>
    <property type="match status" value="1"/>
</dbReference>